<dbReference type="CDD" id="cd05327">
    <property type="entry name" value="retinol-DH_like_SDR_c_like"/>
    <property type="match status" value="1"/>
</dbReference>
<dbReference type="PANTHER" id="PTHR24320:SF148">
    <property type="entry name" value="NAD(P)-BINDING ROSSMANN-FOLD SUPERFAMILY PROTEIN"/>
    <property type="match status" value="1"/>
</dbReference>
<keyword evidence="2" id="KW-0560">Oxidoreductase</keyword>
<evidence type="ECO:0000256" key="2">
    <source>
        <dbReference type="ARBA" id="ARBA00023002"/>
    </source>
</evidence>
<dbReference type="Pfam" id="PF00106">
    <property type="entry name" value="adh_short"/>
    <property type="match status" value="1"/>
</dbReference>
<comment type="caution">
    <text evidence="4">The sequence shown here is derived from an EMBL/GenBank/DDBJ whole genome shotgun (WGS) entry which is preliminary data.</text>
</comment>
<dbReference type="NCBIfam" id="NF004845">
    <property type="entry name" value="PRK06196.1"/>
    <property type="match status" value="1"/>
</dbReference>
<dbReference type="PRINTS" id="PR00081">
    <property type="entry name" value="GDHRDH"/>
</dbReference>
<sequence>MADTAPRFGARSTALDVVQGIDLHGRSAIVTGGASGLGLETSRALASAGARVVLAVRNRAQGEAAVAALRGEQPGADVQVGDLDLADLGSVAAFARAWGGRPLHMLINNAAIMACPLARTAQGWELQFAVNHLGHFALTTALLPALRAGAPSRLVCLSSTGHKLGGVDFDDIHFDRRPYNKWLAYGQAKSANALLALGVHGRHAGDGITANAVHPGGIMTGLQKFLPHEEMAALGWLKPDGTPLDIFKTPAQGAATSVWAATAPELAGRGGLYLEDCGIGQPAPASNRVWGFSPHIADPDGAARLWAVSEALLAQA</sequence>
<dbReference type="GO" id="GO:0016491">
    <property type="term" value="F:oxidoreductase activity"/>
    <property type="evidence" value="ECO:0007669"/>
    <property type="project" value="UniProtKB-KW"/>
</dbReference>
<accession>A0A480AKW2</accession>
<name>A0A480AKW2_9BURK</name>
<comment type="similarity">
    <text evidence="1">Belongs to the short-chain dehydrogenases/reductases (SDR) family.</text>
</comment>
<dbReference type="OrthoDB" id="109589at2"/>
<dbReference type="Gene3D" id="3.40.50.720">
    <property type="entry name" value="NAD(P)-binding Rossmann-like Domain"/>
    <property type="match status" value="1"/>
</dbReference>
<evidence type="ECO:0000256" key="1">
    <source>
        <dbReference type="ARBA" id="ARBA00006484"/>
    </source>
</evidence>
<dbReference type="Proteomes" id="UP000301751">
    <property type="component" value="Unassembled WGS sequence"/>
</dbReference>
<dbReference type="SUPFAM" id="SSF51735">
    <property type="entry name" value="NAD(P)-binding Rossmann-fold domains"/>
    <property type="match status" value="1"/>
</dbReference>
<evidence type="ECO:0000256" key="3">
    <source>
        <dbReference type="ARBA" id="ARBA00071493"/>
    </source>
</evidence>
<protein>
    <recommendedName>
        <fullName evidence="3">Probable oxidoreductase</fullName>
    </recommendedName>
</protein>
<dbReference type="FunFam" id="3.40.50.720:FF:000594">
    <property type="entry name" value="Short-chain oxidoreductase"/>
    <property type="match status" value="1"/>
</dbReference>
<dbReference type="PANTHER" id="PTHR24320">
    <property type="entry name" value="RETINOL DEHYDROGENASE"/>
    <property type="match status" value="1"/>
</dbReference>
<gene>
    <name evidence="4" type="ORF">AQPW35_12720</name>
</gene>
<reference evidence="5" key="1">
    <citation type="submission" date="2019-03" db="EMBL/GenBank/DDBJ databases">
        <title>Aquabacterium pictum sp.nov., the first bacteriochlorophyll a-containing freshwater bacterium in the genus Aquabacterium of the class Betaproteobacteria.</title>
        <authorList>
            <person name="Hirose S."/>
            <person name="Tank M."/>
            <person name="Hara E."/>
            <person name="Tamaki H."/>
            <person name="Takaichi S."/>
            <person name="Haruta S."/>
            <person name="Hanada S."/>
        </authorList>
    </citation>
    <scope>NUCLEOTIDE SEQUENCE [LARGE SCALE GENOMIC DNA]</scope>
    <source>
        <strain evidence="5">W35</strain>
    </source>
</reference>
<proteinExistence type="inferred from homology"/>
<dbReference type="AlphaFoldDB" id="A0A480AKW2"/>
<dbReference type="RefSeq" id="WP_137731928.1">
    <property type="nucleotide sequence ID" value="NZ_BJCL01000002.1"/>
</dbReference>
<organism evidence="4 5">
    <name type="scientific">Pseudaquabacterium pictum</name>
    <dbReference type="NCBI Taxonomy" id="2315236"/>
    <lineage>
        <taxon>Bacteria</taxon>
        <taxon>Pseudomonadati</taxon>
        <taxon>Pseudomonadota</taxon>
        <taxon>Betaproteobacteria</taxon>
        <taxon>Burkholderiales</taxon>
        <taxon>Sphaerotilaceae</taxon>
        <taxon>Pseudaquabacterium</taxon>
    </lineage>
</organism>
<dbReference type="EMBL" id="BJCL01000002">
    <property type="protein sequence ID" value="GCL62191.1"/>
    <property type="molecule type" value="Genomic_DNA"/>
</dbReference>
<dbReference type="InterPro" id="IPR002347">
    <property type="entry name" value="SDR_fam"/>
</dbReference>
<keyword evidence="5" id="KW-1185">Reference proteome</keyword>
<dbReference type="InterPro" id="IPR036291">
    <property type="entry name" value="NAD(P)-bd_dom_sf"/>
</dbReference>
<evidence type="ECO:0000313" key="4">
    <source>
        <dbReference type="EMBL" id="GCL62191.1"/>
    </source>
</evidence>
<evidence type="ECO:0000313" key="5">
    <source>
        <dbReference type="Proteomes" id="UP000301751"/>
    </source>
</evidence>